<sequence>MSNTERTTSHMIVPYVTQWTAEQDGGYELVERESIGLAYADENIMDRDEHGVLWRRTPSRPGHGRPIFGMVHSLRQRRAMRRLLCQVCGEPASWTEDGVLWLLRDFRDDWPNWPENLAATEPPVCTPCAHKAVRLCPALRKGAAVIRVGRCPIVGVYGALYRVEGRRIITHGDESIAYDDPSIRWMRATKLVRELHDCTLVTLDGLPQT</sequence>
<organism evidence="1 2">
    <name type="scientific">Actinophytocola xanthii</name>
    <dbReference type="NCBI Taxonomy" id="1912961"/>
    <lineage>
        <taxon>Bacteria</taxon>
        <taxon>Bacillati</taxon>
        <taxon>Actinomycetota</taxon>
        <taxon>Actinomycetes</taxon>
        <taxon>Pseudonocardiales</taxon>
        <taxon>Pseudonocardiaceae</taxon>
    </lineage>
</organism>
<accession>A0A1Q8CSU2</accession>
<name>A0A1Q8CSU2_9PSEU</name>
<comment type="caution">
    <text evidence="1">The sequence shown here is derived from an EMBL/GenBank/DDBJ whole genome shotgun (WGS) entry which is preliminary data.</text>
</comment>
<proteinExistence type="predicted"/>
<dbReference type="EMBL" id="MSIE01000017">
    <property type="protein sequence ID" value="OLF17413.1"/>
    <property type="molecule type" value="Genomic_DNA"/>
</dbReference>
<keyword evidence="2" id="KW-1185">Reference proteome</keyword>
<dbReference type="Proteomes" id="UP000185596">
    <property type="component" value="Unassembled WGS sequence"/>
</dbReference>
<dbReference type="AlphaFoldDB" id="A0A1Q8CSU2"/>
<protein>
    <submittedName>
        <fullName evidence="1">Uncharacterized protein</fullName>
    </submittedName>
</protein>
<gene>
    <name evidence="1" type="ORF">BU204_11600</name>
</gene>
<evidence type="ECO:0000313" key="1">
    <source>
        <dbReference type="EMBL" id="OLF17413.1"/>
    </source>
</evidence>
<evidence type="ECO:0000313" key="2">
    <source>
        <dbReference type="Proteomes" id="UP000185596"/>
    </source>
</evidence>
<reference evidence="1 2" key="1">
    <citation type="submission" date="2016-12" db="EMBL/GenBank/DDBJ databases">
        <title>The draft genome sequence of Actinophytocola sp. 11-183.</title>
        <authorList>
            <person name="Wang W."/>
            <person name="Yuan L."/>
        </authorList>
    </citation>
    <scope>NUCLEOTIDE SEQUENCE [LARGE SCALE GENOMIC DNA]</scope>
    <source>
        <strain evidence="1 2">11-183</strain>
    </source>
</reference>